<keyword evidence="4 7" id="KW-0689">Ribosomal protein</keyword>
<sequence>MEVILLERVAKLGQIGEIVRVKDGFARNFLLPAGKALRATKENKTRFEAMKSQLEARNLELKAEAAKVGEKLAGTIVALVRQAGETGQLYGSVSTRDIADALTNAGFSVARSQIVLNHPIKTIGVHDVPVSLHPEVEVNIRANVARSPEEAERQARGEDLTVVRDDEDEEVFEETAEESDEDTEADAEQA</sequence>
<evidence type="ECO:0000256" key="3">
    <source>
        <dbReference type="ARBA" id="ARBA00022884"/>
    </source>
</evidence>
<feature type="domain" description="Ribosomal protein L9" evidence="10">
    <location>
        <begin position="13"/>
        <end position="40"/>
    </location>
</feature>
<comment type="caution">
    <text evidence="11">The sequence shown here is derived from an EMBL/GenBank/DDBJ whole genome shotgun (WGS) entry which is preliminary data.</text>
</comment>
<reference evidence="11 12" key="1">
    <citation type="submission" date="2017-08" db="EMBL/GenBank/DDBJ databases">
        <title>Infants hospitalized years apart are colonized by the same room-sourced microbial strains.</title>
        <authorList>
            <person name="Brooks B."/>
            <person name="Olm M.R."/>
            <person name="Firek B.A."/>
            <person name="Baker R."/>
            <person name="Thomas B.C."/>
            <person name="Morowitz M.J."/>
            <person name="Banfield J.F."/>
        </authorList>
    </citation>
    <scope>NUCLEOTIDE SEQUENCE [LARGE SCALE GENOMIC DNA]</scope>
    <source>
        <strain evidence="11">S2_005_001_R2_27</strain>
    </source>
</reference>
<dbReference type="InterPro" id="IPR036791">
    <property type="entry name" value="Ribosomal_bL9_C_sf"/>
</dbReference>
<evidence type="ECO:0000256" key="7">
    <source>
        <dbReference type="HAMAP-Rule" id="MF_00503"/>
    </source>
</evidence>
<dbReference type="SUPFAM" id="SSF55658">
    <property type="entry name" value="L9 N-domain-like"/>
    <property type="match status" value="1"/>
</dbReference>
<organism evidence="11 12">
    <name type="scientific">Ancylobacter novellus</name>
    <name type="common">Thiobacillus novellus</name>
    <dbReference type="NCBI Taxonomy" id="921"/>
    <lineage>
        <taxon>Bacteria</taxon>
        <taxon>Pseudomonadati</taxon>
        <taxon>Pseudomonadota</taxon>
        <taxon>Alphaproteobacteria</taxon>
        <taxon>Hyphomicrobiales</taxon>
        <taxon>Xanthobacteraceae</taxon>
        <taxon>Ancylobacter</taxon>
    </lineage>
</organism>
<evidence type="ECO:0000313" key="12">
    <source>
        <dbReference type="Proteomes" id="UP000248887"/>
    </source>
</evidence>
<dbReference type="GO" id="GO:0005840">
    <property type="term" value="C:ribosome"/>
    <property type="evidence" value="ECO:0007669"/>
    <property type="project" value="UniProtKB-KW"/>
</dbReference>
<dbReference type="InterPro" id="IPR009027">
    <property type="entry name" value="Ribosomal_bL9/RNase_H1_N"/>
</dbReference>
<evidence type="ECO:0000259" key="10">
    <source>
        <dbReference type="PROSITE" id="PS00651"/>
    </source>
</evidence>
<evidence type="ECO:0000256" key="5">
    <source>
        <dbReference type="ARBA" id="ARBA00023274"/>
    </source>
</evidence>
<comment type="function">
    <text evidence="7">Binds to the 23S rRNA.</text>
</comment>
<protein>
    <recommendedName>
        <fullName evidence="6 7">Large ribosomal subunit protein bL9</fullName>
    </recommendedName>
</protein>
<dbReference type="InterPro" id="IPR020070">
    <property type="entry name" value="Ribosomal_bL9_N"/>
</dbReference>
<dbReference type="GO" id="GO:1990904">
    <property type="term" value="C:ribonucleoprotein complex"/>
    <property type="evidence" value="ECO:0007669"/>
    <property type="project" value="UniProtKB-KW"/>
</dbReference>
<evidence type="ECO:0000313" key="11">
    <source>
        <dbReference type="EMBL" id="PZQ83356.1"/>
    </source>
</evidence>
<evidence type="ECO:0000256" key="8">
    <source>
        <dbReference type="SAM" id="Coils"/>
    </source>
</evidence>
<dbReference type="Gene3D" id="3.10.430.100">
    <property type="entry name" value="Ribosomal protein L9, C-terminal domain"/>
    <property type="match status" value="1"/>
</dbReference>
<keyword evidence="5 7" id="KW-0687">Ribonucleoprotein</keyword>
<dbReference type="GO" id="GO:0019843">
    <property type="term" value="F:rRNA binding"/>
    <property type="evidence" value="ECO:0007669"/>
    <property type="project" value="UniProtKB-UniRule"/>
</dbReference>
<dbReference type="Gene3D" id="3.40.5.10">
    <property type="entry name" value="Ribosomal protein L9, N-terminal domain"/>
    <property type="match status" value="1"/>
</dbReference>
<keyword evidence="3 7" id="KW-0694">RNA-binding</keyword>
<dbReference type="AlphaFoldDB" id="A0A2W5R1B0"/>
<feature type="region of interest" description="Disordered" evidence="9">
    <location>
        <begin position="146"/>
        <end position="190"/>
    </location>
</feature>
<comment type="similarity">
    <text evidence="1 7">Belongs to the bacterial ribosomal protein bL9 family.</text>
</comment>
<evidence type="ECO:0000256" key="4">
    <source>
        <dbReference type="ARBA" id="ARBA00022980"/>
    </source>
</evidence>
<proteinExistence type="inferred from homology"/>
<dbReference type="HAMAP" id="MF_00503">
    <property type="entry name" value="Ribosomal_bL9"/>
    <property type="match status" value="1"/>
</dbReference>
<dbReference type="InterPro" id="IPR020069">
    <property type="entry name" value="Ribosomal_bL9_C"/>
</dbReference>
<dbReference type="GO" id="GO:0006412">
    <property type="term" value="P:translation"/>
    <property type="evidence" value="ECO:0007669"/>
    <property type="project" value="UniProtKB-UniRule"/>
</dbReference>
<dbReference type="InterPro" id="IPR036935">
    <property type="entry name" value="Ribosomal_bL9_N_sf"/>
</dbReference>
<keyword evidence="2 7" id="KW-0699">rRNA-binding</keyword>
<dbReference type="Pfam" id="PF03948">
    <property type="entry name" value="Ribosomal_L9_C"/>
    <property type="match status" value="1"/>
</dbReference>
<evidence type="ECO:0000256" key="6">
    <source>
        <dbReference type="ARBA" id="ARBA00035292"/>
    </source>
</evidence>
<name>A0A2W5R1B0_ANCNO</name>
<dbReference type="PROSITE" id="PS00651">
    <property type="entry name" value="RIBOSOMAL_L9"/>
    <property type="match status" value="1"/>
</dbReference>
<feature type="compositionally biased region" description="Basic and acidic residues" evidence="9">
    <location>
        <begin position="147"/>
        <end position="164"/>
    </location>
</feature>
<dbReference type="NCBIfam" id="TIGR00158">
    <property type="entry name" value="L9"/>
    <property type="match status" value="1"/>
</dbReference>
<dbReference type="InterPro" id="IPR020594">
    <property type="entry name" value="Ribosomal_bL9_bac/chp"/>
</dbReference>
<dbReference type="Pfam" id="PF01281">
    <property type="entry name" value="Ribosomal_L9_N"/>
    <property type="match status" value="1"/>
</dbReference>
<gene>
    <name evidence="7" type="primary">rplI</name>
    <name evidence="11" type="ORF">DI549_08395</name>
</gene>
<dbReference type="Proteomes" id="UP000248887">
    <property type="component" value="Unassembled WGS sequence"/>
</dbReference>
<dbReference type="PANTHER" id="PTHR21368">
    <property type="entry name" value="50S RIBOSOMAL PROTEIN L9"/>
    <property type="match status" value="1"/>
</dbReference>
<dbReference type="EMBL" id="QFQD01000020">
    <property type="protein sequence ID" value="PZQ83356.1"/>
    <property type="molecule type" value="Genomic_DNA"/>
</dbReference>
<dbReference type="GO" id="GO:0003735">
    <property type="term" value="F:structural constituent of ribosome"/>
    <property type="evidence" value="ECO:0007669"/>
    <property type="project" value="InterPro"/>
</dbReference>
<evidence type="ECO:0000256" key="9">
    <source>
        <dbReference type="SAM" id="MobiDB-lite"/>
    </source>
</evidence>
<evidence type="ECO:0000256" key="1">
    <source>
        <dbReference type="ARBA" id="ARBA00010605"/>
    </source>
</evidence>
<dbReference type="InterPro" id="IPR000244">
    <property type="entry name" value="Ribosomal_bL9"/>
</dbReference>
<dbReference type="SUPFAM" id="SSF55653">
    <property type="entry name" value="Ribosomal protein L9 C-domain"/>
    <property type="match status" value="1"/>
</dbReference>
<accession>A0A2W5R1B0</accession>
<feature type="compositionally biased region" description="Acidic residues" evidence="9">
    <location>
        <begin position="165"/>
        <end position="190"/>
    </location>
</feature>
<feature type="coiled-coil region" evidence="8">
    <location>
        <begin position="37"/>
        <end position="71"/>
    </location>
</feature>
<keyword evidence="8" id="KW-0175">Coiled coil</keyword>
<evidence type="ECO:0000256" key="2">
    <source>
        <dbReference type="ARBA" id="ARBA00022730"/>
    </source>
</evidence>